<evidence type="ECO:0000313" key="2">
    <source>
        <dbReference type="Proteomes" id="UP000053820"/>
    </source>
</evidence>
<dbReference type="HOGENOM" id="CLU_2441141_0_0_1"/>
<dbReference type="AlphaFoldDB" id="A0A0C9VV05"/>
<accession>A0A0C9VV05</accession>
<reference evidence="1 2" key="1">
    <citation type="submission" date="2014-04" db="EMBL/GenBank/DDBJ databases">
        <title>Evolutionary Origins and Diversification of the Mycorrhizal Mutualists.</title>
        <authorList>
            <consortium name="DOE Joint Genome Institute"/>
            <consortium name="Mycorrhizal Genomics Consortium"/>
            <person name="Kohler A."/>
            <person name="Kuo A."/>
            <person name="Nagy L.G."/>
            <person name="Floudas D."/>
            <person name="Copeland A."/>
            <person name="Barry K.W."/>
            <person name="Cichocki N."/>
            <person name="Veneault-Fourrey C."/>
            <person name="LaButti K."/>
            <person name="Lindquist E.A."/>
            <person name="Lipzen A."/>
            <person name="Lundell T."/>
            <person name="Morin E."/>
            <person name="Murat C."/>
            <person name="Riley R."/>
            <person name="Ohm R."/>
            <person name="Sun H."/>
            <person name="Tunlid A."/>
            <person name="Henrissat B."/>
            <person name="Grigoriev I.V."/>
            <person name="Hibbett D.S."/>
            <person name="Martin F."/>
        </authorList>
    </citation>
    <scope>NUCLEOTIDE SEQUENCE [LARGE SCALE GENOMIC DNA]</scope>
    <source>
        <strain evidence="1 2">MD-312</strain>
    </source>
</reference>
<evidence type="ECO:0000313" key="1">
    <source>
        <dbReference type="EMBL" id="KIJ61915.1"/>
    </source>
</evidence>
<organism evidence="1 2">
    <name type="scientific">Hydnomerulius pinastri MD-312</name>
    <dbReference type="NCBI Taxonomy" id="994086"/>
    <lineage>
        <taxon>Eukaryota</taxon>
        <taxon>Fungi</taxon>
        <taxon>Dikarya</taxon>
        <taxon>Basidiomycota</taxon>
        <taxon>Agaricomycotina</taxon>
        <taxon>Agaricomycetes</taxon>
        <taxon>Agaricomycetidae</taxon>
        <taxon>Boletales</taxon>
        <taxon>Boletales incertae sedis</taxon>
        <taxon>Leucogyrophana</taxon>
    </lineage>
</organism>
<proteinExistence type="predicted"/>
<dbReference type="Proteomes" id="UP000053820">
    <property type="component" value="Unassembled WGS sequence"/>
</dbReference>
<sequence>MFAIASVIILEASFYPWDSKDPAFDFASIVNTYKTSPNAAAVAQANANIPTHHSWKKLFSSLTEKQQEATRQALCDACVTIALKNRMLHS</sequence>
<protein>
    <submittedName>
        <fullName evidence="1">Uncharacterized protein</fullName>
    </submittedName>
</protein>
<gene>
    <name evidence="1" type="ORF">HYDPIDRAFT_30979</name>
</gene>
<name>A0A0C9VV05_9AGAM</name>
<dbReference type="EMBL" id="KN839859">
    <property type="protein sequence ID" value="KIJ61915.1"/>
    <property type="molecule type" value="Genomic_DNA"/>
</dbReference>
<keyword evidence="2" id="KW-1185">Reference proteome</keyword>